<dbReference type="OrthoDB" id="10427917at2759"/>
<protein>
    <submittedName>
        <fullName evidence="2">Uncharacterized protein</fullName>
    </submittedName>
</protein>
<comment type="caution">
    <text evidence="2">The sequence shown here is derived from an EMBL/GenBank/DDBJ whole genome shotgun (WGS) entry which is preliminary data.</text>
</comment>
<dbReference type="AlphaFoldDB" id="A0A5N5T9A3"/>
<gene>
    <name evidence="2" type="ORF">Anas_13875</name>
</gene>
<accession>A0A5N5T9A3</accession>
<evidence type="ECO:0000313" key="2">
    <source>
        <dbReference type="EMBL" id="KAB7501655.1"/>
    </source>
</evidence>
<sequence>MGTQMKLYEREKNVLKLEEECLRSLIFQYQSALNALKVEELTLANRLGQSLDRARKSQANTPTASMNPRSPSTLPILITKINTSGEVHQPTPLSLANNQMLEITTRPTINMNVASRICIQVTSKKRKRRKMSINSKLFGAFLGYVLIIKLVVMSIV</sequence>
<dbReference type="Pfam" id="PF15497">
    <property type="entry name" value="SNAPC5"/>
    <property type="match status" value="1"/>
</dbReference>
<organism evidence="2 3">
    <name type="scientific">Armadillidium nasatum</name>
    <dbReference type="NCBI Taxonomy" id="96803"/>
    <lineage>
        <taxon>Eukaryota</taxon>
        <taxon>Metazoa</taxon>
        <taxon>Ecdysozoa</taxon>
        <taxon>Arthropoda</taxon>
        <taxon>Crustacea</taxon>
        <taxon>Multicrustacea</taxon>
        <taxon>Malacostraca</taxon>
        <taxon>Eumalacostraca</taxon>
        <taxon>Peracarida</taxon>
        <taxon>Isopoda</taxon>
        <taxon>Oniscidea</taxon>
        <taxon>Crinocheta</taxon>
        <taxon>Armadillidiidae</taxon>
        <taxon>Armadillidium</taxon>
    </lineage>
</organism>
<dbReference type="InterPro" id="IPR029138">
    <property type="entry name" value="SNAPC5"/>
</dbReference>
<proteinExistence type="predicted"/>
<keyword evidence="1" id="KW-0812">Transmembrane</keyword>
<dbReference type="GO" id="GO:0006366">
    <property type="term" value="P:transcription by RNA polymerase II"/>
    <property type="evidence" value="ECO:0007669"/>
    <property type="project" value="InterPro"/>
</dbReference>
<reference evidence="2 3" key="1">
    <citation type="journal article" date="2019" name="PLoS Biol.">
        <title>Sex chromosomes control vertical transmission of feminizing Wolbachia symbionts in an isopod.</title>
        <authorList>
            <person name="Becking T."/>
            <person name="Chebbi M.A."/>
            <person name="Giraud I."/>
            <person name="Moumen B."/>
            <person name="Laverre T."/>
            <person name="Caubet Y."/>
            <person name="Peccoud J."/>
            <person name="Gilbert C."/>
            <person name="Cordaux R."/>
        </authorList>
    </citation>
    <scope>NUCLEOTIDE SEQUENCE [LARGE SCALE GENOMIC DNA]</scope>
    <source>
        <strain evidence="2">ANa2</strain>
        <tissue evidence="2">Whole body excluding digestive tract and cuticle</tissue>
    </source>
</reference>
<dbReference type="GO" id="GO:0006384">
    <property type="term" value="P:transcription initiation at RNA polymerase III promoter"/>
    <property type="evidence" value="ECO:0007669"/>
    <property type="project" value="InterPro"/>
</dbReference>
<keyword evidence="1" id="KW-0472">Membrane</keyword>
<dbReference type="GO" id="GO:0005634">
    <property type="term" value="C:nucleus"/>
    <property type="evidence" value="ECO:0007669"/>
    <property type="project" value="InterPro"/>
</dbReference>
<keyword evidence="3" id="KW-1185">Reference proteome</keyword>
<dbReference type="Proteomes" id="UP000326759">
    <property type="component" value="Unassembled WGS sequence"/>
</dbReference>
<keyword evidence="1" id="KW-1133">Transmembrane helix</keyword>
<feature type="transmembrane region" description="Helical" evidence="1">
    <location>
        <begin position="133"/>
        <end position="155"/>
    </location>
</feature>
<evidence type="ECO:0000256" key="1">
    <source>
        <dbReference type="SAM" id="Phobius"/>
    </source>
</evidence>
<dbReference type="EMBL" id="SEYY01009985">
    <property type="protein sequence ID" value="KAB7501655.1"/>
    <property type="molecule type" value="Genomic_DNA"/>
</dbReference>
<evidence type="ECO:0000313" key="3">
    <source>
        <dbReference type="Proteomes" id="UP000326759"/>
    </source>
</evidence>
<name>A0A5N5T9A3_9CRUS</name>